<dbReference type="GO" id="GO:0005829">
    <property type="term" value="C:cytosol"/>
    <property type="evidence" value="ECO:0007669"/>
    <property type="project" value="TreeGrafter"/>
</dbReference>
<reference evidence="2 3" key="1">
    <citation type="journal article" date="2019" name="ISME J.">
        <title>Deianiraea, an extracellular bacterium associated with the ciliate Paramecium, suggests an alternative scenario for the evolution of Rickettsiales.</title>
        <authorList>
            <person name="Castelli M."/>
            <person name="Sabaneyeva E."/>
            <person name="Lanzoni O."/>
            <person name="Lebedeva N."/>
            <person name="Floriano A.M."/>
            <person name="Gaiarsa S."/>
            <person name="Benken K."/>
            <person name="Modeo L."/>
            <person name="Bandi C."/>
            <person name="Potekhin A."/>
            <person name="Sassera D."/>
            <person name="Petroni G."/>
        </authorList>
    </citation>
    <scope>NUCLEOTIDE SEQUENCE [LARGE SCALE GENOMIC DNA]</scope>
    <source>
        <strain evidence="2">CyL4-1</strain>
    </source>
</reference>
<sequence>MQEIQMNGLKYEIFNNLQEVEENKKLYAWMLAKFAKDERLIKSIEYDYKTYYLANGAIFCGCNPSLNTEFNKYGKILFPDGGCYIGEIKNGKMEGNGEYKWPNGESYKGNFKNGKMDEYGEYEFPNGEIYKGSWQDGEKNYGEYEFPNGDVYWGQFKGNAMDGYGEYKWENGAVYKGYWKDDKKEGYGEYKWENGAVYKGYWKDDKKEGRGIYTEINGQQLGVLCIDDIFVEEKLIQQVPVETGNGGFFGWCKNTWSGIKNVCSKIGDFFSCCSDNTSQYEVIHENVPAAGFGDHDGNSECAKVLGNLKSQYQGTYQNNQGQCVTKEVPQQNQYQVTYKNNQGQCVKTEIPDELDECSAAYPKIDYNQQVEEGNSLKSLVAALKKVEEGRAV</sequence>
<proteinExistence type="predicted"/>
<dbReference type="Pfam" id="PF02493">
    <property type="entry name" value="MORN"/>
    <property type="match status" value="6"/>
</dbReference>
<gene>
    <name evidence="2" type="ORF">Deia_00911</name>
</gene>
<dbReference type="SMART" id="SM00698">
    <property type="entry name" value="MORN"/>
    <property type="match status" value="6"/>
</dbReference>
<dbReference type="SUPFAM" id="SSF82185">
    <property type="entry name" value="Histone H3 K4-specific methyltransferase SET7/9 N-terminal domain"/>
    <property type="match status" value="2"/>
</dbReference>
<evidence type="ECO:0000313" key="3">
    <source>
        <dbReference type="Proteomes" id="UP000321934"/>
    </source>
</evidence>
<dbReference type="EMBL" id="CP029077">
    <property type="protein sequence ID" value="QED23698.1"/>
    <property type="molecule type" value="Genomic_DNA"/>
</dbReference>
<keyword evidence="3" id="KW-1185">Reference proteome</keyword>
<dbReference type="RefSeq" id="WP_146820983.1">
    <property type="nucleotide sequence ID" value="NZ_CP029077.1"/>
</dbReference>
<dbReference type="AlphaFoldDB" id="A0A5B8XEF6"/>
<accession>A0A5B8XEF6</accession>
<protein>
    <submittedName>
        <fullName evidence="2">MORN repeat protein</fullName>
    </submittedName>
</protein>
<dbReference type="Proteomes" id="UP000321934">
    <property type="component" value="Chromosome"/>
</dbReference>
<dbReference type="OrthoDB" id="7159040at2"/>
<evidence type="ECO:0000313" key="2">
    <source>
        <dbReference type="EMBL" id="QED23698.1"/>
    </source>
</evidence>
<name>A0A5B8XEF6_9RICK</name>
<dbReference type="InterPro" id="IPR003409">
    <property type="entry name" value="MORN"/>
</dbReference>
<organism evidence="2 3">
    <name type="scientific">Candidatus Deianiraea vastatrix</name>
    <dbReference type="NCBI Taxonomy" id="2163644"/>
    <lineage>
        <taxon>Bacteria</taxon>
        <taxon>Pseudomonadati</taxon>
        <taxon>Pseudomonadota</taxon>
        <taxon>Alphaproteobacteria</taxon>
        <taxon>Rickettsiales</taxon>
        <taxon>Candidatus Deianiraeaceae</taxon>
        <taxon>Candidatus Deianiraea</taxon>
    </lineage>
</organism>
<keyword evidence="1" id="KW-0677">Repeat</keyword>
<dbReference type="PANTHER" id="PTHR43215">
    <property type="entry name" value="RADIAL SPOKE HEAD 1 HOMOLOG"/>
    <property type="match status" value="1"/>
</dbReference>
<dbReference type="Gene3D" id="2.20.110.10">
    <property type="entry name" value="Histone H3 K4-specific methyltransferase SET7/9 N-terminal domain"/>
    <property type="match status" value="2"/>
</dbReference>
<dbReference type="PANTHER" id="PTHR43215:SF14">
    <property type="entry name" value="RADIAL SPOKE HEAD 1 HOMOLOG"/>
    <property type="match status" value="1"/>
</dbReference>
<evidence type="ECO:0000256" key="1">
    <source>
        <dbReference type="ARBA" id="ARBA00022737"/>
    </source>
</evidence>